<dbReference type="Gene3D" id="3.40.50.1820">
    <property type="entry name" value="alpha/beta hydrolase"/>
    <property type="match status" value="1"/>
</dbReference>
<proteinExistence type="predicted"/>
<name>A0ABT6WUE9_9ACTN</name>
<evidence type="ECO:0000259" key="1">
    <source>
        <dbReference type="Pfam" id="PF12697"/>
    </source>
</evidence>
<dbReference type="Pfam" id="PF12697">
    <property type="entry name" value="Abhydrolase_6"/>
    <property type="match status" value="1"/>
</dbReference>
<protein>
    <submittedName>
        <fullName evidence="2">Alpha/beta fold hydrolase</fullName>
    </submittedName>
</protein>
<evidence type="ECO:0000313" key="3">
    <source>
        <dbReference type="Proteomes" id="UP001241758"/>
    </source>
</evidence>
<reference evidence="2 3" key="1">
    <citation type="submission" date="2023-05" db="EMBL/GenBank/DDBJ databases">
        <title>Actinoplanes sp. NEAU-A12 genome sequencing.</title>
        <authorList>
            <person name="Wang Z.-S."/>
        </authorList>
    </citation>
    <scope>NUCLEOTIDE SEQUENCE [LARGE SCALE GENOMIC DNA]</scope>
    <source>
        <strain evidence="2 3">NEAU-A12</strain>
    </source>
</reference>
<dbReference type="GO" id="GO:0016787">
    <property type="term" value="F:hydrolase activity"/>
    <property type="evidence" value="ECO:0007669"/>
    <property type="project" value="UniProtKB-KW"/>
</dbReference>
<dbReference type="PANTHER" id="PTHR37017">
    <property type="entry name" value="AB HYDROLASE-1 DOMAIN-CONTAINING PROTEIN-RELATED"/>
    <property type="match status" value="1"/>
</dbReference>
<dbReference type="RefSeq" id="WP_282764438.1">
    <property type="nucleotide sequence ID" value="NZ_JASCTH010000025.1"/>
</dbReference>
<gene>
    <name evidence="2" type="ORF">QLQ12_32710</name>
</gene>
<organism evidence="2 3">
    <name type="scientific">Actinoplanes sandaracinus</name>
    <dbReference type="NCBI Taxonomy" id="3045177"/>
    <lineage>
        <taxon>Bacteria</taxon>
        <taxon>Bacillati</taxon>
        <taxon>Actinomycetota</taxon>
        <taxon>Actinomycetes</taxon>
        <taxon>Micromonosporales</taxon>
        <taxon>Micromonosporaceae</taxon>
        <taxon>Actinoplanes</taxon>
    </lineage>
</organism>
<keyword evidence="2" id="KW-0378">Hydrolase</keyword>
<comment type="caution">
    <text evidence="2">The sequence shown here is derived from an EMBL/GenBank/DDBJ whole genome shotgun (WGS) entry which is preliminary data.</text>
</comment>
<sequence>MTTYVLVPGFWLGGWAWDAVAAPLRAEGHDVHQVSPVLDRGATVADHVDQLTGLLSGLDDVVLVGHSYGGLIVTAAADRAPERVARLVYVDTGPLPDGMSQADFEGAPPQEADGMVPVPADAPPSAAGFDWAVIRERGRAQPIGTATGPVRHGGAWRSVPRTGILCSFTETQLRELAATVPAFALMVGDDWTYAELPTGHWPMFSEPRALASLLSGLA</sequence>
<dbReference type="InterPro" id="IPR029058">
    <property type="entry name" value="AB_hydrolase_fold"/>
</dbReference>
<evidence type="ECO:0000313" key="2">
    <source>
        <dbReference type="EMBL" id="MDI6103382.1"/>
    </source>
</evidence>
<dbReference type="PANTHER" id="PTHR37017:SF11">
    <property type="entry name" value="ESTERASE_LIPASE_THIOESTERASE DOMAIN-CONTAINING PROTEIN"/>
    <property type="match status" value="1"/>
</dbReference>
<feature type="domain" description="AB hydrolase-1" evidence="1">
    <location>
        <begin position="5"/>
        <end position="212"/>
    </location>
</feature>
<dbReference type="Proteomes" id="UP001241758">
    <property type="component" value="Unassembled WGS sequence"/>
</dbReference>
<dbReference type="InterPro" id="IPR000073">
    <property type="entry name" value="AB_hydrolase_1"/>
</dbReference>
<dbReference type="InterPro" id="IPR052897">
    <property type="entry name" value="Sec-Metab_Biosynth_Hydrolase"/>
</dbReference>
<dbReference type="SUPFAM" id="SSF53474">
    <property type="entry name" value="alpha/beta-Hydrolases"/>
    <property type="match status" value="1"/>
</dbReference>
<keyword evidence="3" id="KW-1185">Reference proteome</keyword>
<accession>A0ABT6WUE9</accession>
<dbReference type="EMBL" id="JASCTH010000025">
    <property type="protein sequence ID" value="MDI6103382.1"/>
    <property type="molecule type" value="Genomic_DNA"/>
</dbReference>